<feature type="domain" description="Anti-sigma-28 factor FlgM C-terminal" evidence="7">
    <location>
        <begin position="35"/>
        <end position="81"/>
    </location>
</feature>
<evidence type="ECO:0000256" key="2">
    <source>
        <dbReference type="ARBA" id="ARBA00017823"/>
    </source>
</evidence>
<evidence type="ECO:0000256" key="5">
    <source>
        <dbReference type="ARBA" id="ARBA00023015"/>
    </source>
</evidence>
<evidence type="ECO:0000259" key="7">
    <source>
        <dbReference type="Pfam" id="PF04316"/>
    </source>
</evidence>
<name>A0ABX3IMC2_9BACT</name>
<comment type="caution">
    <text evidence="8">The sequence shown here is derived from an EMBL/GenBank/DDBJ whole genome shotgun (WGS) entry which is preliminary data.</text>
</comment>
<keyword evidence="8" id="KW-0969">Cilium</keyword>
<evidence type="ECO:0000256" key="4">
    <source>
        <dbReference type="ARBA" id="ARBA00022795"/>
    </source>
</evidence>
<dbReference type="InterPro" id="IPR035890">
    <property type="entry name" value="Anti-sigma-28_factor_FlgM_sf"/>
</dbReference>
<dbReference type="Pfam" id="PF04316">
    <property type="entry name" value="FlgM"/>
    <property type="match status" value="1"/>
</dbReference>
<keyword evidence="5" id="KW-0805">Transcription regulation</keyword>
<proteinExistence type="inferred from homology"/>
<dbReference type="SUPFAM" id="SSF101498">
    <property type="entry name" value="Anti-sigma factor FlgM"/>
    <property type="match status" value="1"/>
</dbReference>
<dbReference type="NCBIfam" id="TIGR03824">
    <property type="entry name" value="FlgM_jcvi"/>
    <property type="match status" value="1"/>
</dbReference>
<accession>A0ABX3IMC2</accession>
<evidence type="ECO:0000256" key="6">
    <source>
        <dbReference type="ARBA" id="ARBA00023163"/>
    </source>
</evidence>
<sequence>MDIKKIGGYGYIQGIKREHIEKINREKFKQSDFSSALEIKKLLEDSKKLPEVREKLVLELKEAIKNGTFKIDAEKIAKSILGG</sequence>
<dbReference type="Proteomes" id="UP000242616">
    <property type="component" value="Unassembled WGS sequence"/>
</dbReference>
<dbReference type="EMBL" id="LBFC01000007">
    <property type="protein sequence ID" value="ONN27657.1"/>
    <property type="molecule type" value="Genomic_DNA"/>
</dbReference>
<keyword evidence="8" id="KW-0966">Cell projection</keyword>
<gene>
    <name evidence="8" type="ORF">XJ44_02685</name>
</gene>
<keyword evidence="4" id="KW-1005">Bacterial flagellum biogenesis</keyword>
<keyword evidence="6" id="KW-0804">Transcription</keyword>
<keyword evidence="8" id="KW-0282">Flagellum</keyword>
<dbReference type="InterPro" id="IPR031316">
    <property type="entry name" value="FlgM_C"/>
</dbReference>
<comment type="similarity">
    <text evidence="1">Belongs to the FlgM family.</text>
</comment>
<evidence type="ECO:0000256" key="3">
    <source>
        <dbReference type="ARBA" id="ARBA00022491"/>
    </source>
</evidence>
<reference evidence="8 9" key="1">
    <citation type="submission" date="2015-06" db="EMBL/GenBank/DDBJ databases">
        <title>Genome sequencing of Thermotogales isolates from hydrothermal vents.</title>
        <authorList>
            <person name="Haverkamp T.H."/>
            <person name="Kublanov I.V."/>
            <person name="Nesbo C.L."/>
        </authorList>
    </citation>
    <scope>NUCLEOTIDE SEQUENCE [LARGE SCALE GENOMIC DNA]</scope>
    <source>
        <strain evidence="9">ik275mar</strain>
    </source>
</reference>
<dbReference type="InterPro" id="IPR007412">
    <property type="entry name" value="FlgM"/>
</dbReference>
<dbReference type="RefSeq" id="WP_077197977.1">
    <property type="nucleotide sequence ID" value="NZ_LBFC01000007.1"/>
</dbReference>
<keyword evidence="9" id="KW-1185">Reference proteome</keyword>
<keyword evidence="3" id="KW-0678">Repressor</keyword>
<protein>
    <recommendedName>
        <fullName evidence="2">Negative regulator of flagellin synthesis</fullName>
    </recommendedName>
</protein>
<evidence type="ECO:0000313" key="9">
    <source>
        <dbReference type="Proteomes" id="UP000242616"/>
    </source>
</evidence>
<evidence type="ECO:0000313" key="8">
    <source>
        <dbReference type="EMBL" id="ONN27657.1"/>
    </source>
</evidence>
<evidence type="ECO:0000256" key="1">
    <source>
        <dbReference type="ARBA" id="ARBA00005322"/>
    </source>
</evidence>
<organism evidence="8 9">
    <name type="scientific">Thermosipho affectus</name>
    <dbReference type="NCBI Taxonomy" id="660294"/>
    <lineage>
        <taxon>Bacteria</taxon>
        <taxon>Thermotogati</taxon>
        <taxon>Thermotogota</taxon>
        <taxon>Thermotogae</taxon>
        <taxon>Thermotogales</taxon>
        <taxon>Fervidobacteriaceae</taxon>
        <taxon>Thermosipho</taxon>
    </lineage>
</organism>